<organism evidence="15 16">
    <name type="scientific">Cordylochernes scorpioides</name>
    <dbReference type="NCBI Taxonomy" id="51811"/>
    <lineage>
        <taxon>Eukaryota</taxon>
        <taxon>Metazoa</taxon>
        <taxon>Ecdysozoa</taxon>
        <taxon>Arthropoda</taxon>
        <taxon>Chelicerata</taxon>
        <taxon>Arachnida</taxon>
        <taxon>Pseudoscorpiones</taxon>
        <taxon>Cheliferoidea</taxon>
        <taxon>Chernetidae</taxon>
        <taxon>Cordylochernes</taxon>
    </lineage>
</organism>
<dbReference type="EC" id="2.3.1.225" evidence="13"/>
<protein>
    <recommendedName>
        <fullName evidence="13">Palmitoyltransferase</fullName>
        <ecNumber evidence="13">2.3.1.225</ecNumber>
    </recommendedName>
</protein>
<dbReference type="SUPFAM" id="SSF48403">
    <property type="entry name" value="Ankyrin repeat"/>
    <property type="match status" value="1"/>
</dbReference>
<dbReference type="InterPro" id="IPR001594">
    <property type="entry name" value="Palmitoyltrfase_DHHC"/>
</dbReference>
<dbReference type="PANTHER" id="PTHR24161">
    <property type="entry name" value="ANK_REP_REGION DOMAIN-CONTAINING PROTEIN-RELATED"/>
    <property type="match status" value="1"/>
</dbReference>
<feature type="repeat" description="ANK" evidence="12">
    <location>
        <begin position="50"/>
        <end position="82"/>
    </location>
</feature>
<gene>
    <name evidence="15" type="ORF">LAZ67_13001906</name>
</gene>
<keyword evidence="10 13" id="KW-0472">Membrane</keyword>
<comment type="subcellular location">
    <subcellularLocation>
        <location evidence="1">Membrane</location>
        <topology evidence="1">Multi-pass membrane protein</topology>
    </subcellularLocation>
    <subcellularLocation>
        <location evidence="2">Target cell membrane</location>
    </subcellularLocation>
</comment>
<dbReference type="EMBL" id="CP092875">
    <property type="protein sequence ID" value="UYV75951.1"/>
    <property type="molecule type" value="Genomic_DNA"/>
</dbReference>
<dbReference type="SMART" id="SM00248">
    <property type="entry name" value="ANK"/>
    <property type="match status" value="3"/>
</dbReference>
<keyword evidence="9 12" id="KW-0040">ANK repeat</keyword>
<dbReference type="PROSITE" id="PS50088">
    <property type="entry name" value="ANK_REPEAT"/>
    <property type="match status" value="2"/>
</dbReference>
<dbReference type="PANTHER" id="PTHR24161:SF17">
    <property type="entry name" value="PALMITOYLTRANSFERASE"/>
    <property type="match status" value="1"/>
</dbReference>
<dbReference type="Gene3D" id="1.25.40.20">
    <property type="entry name" value="Ankyrin repeat-containing domain"/>
    <property type="match status" value="1"/>
</dbReference>
<dbReference type="Pfam" id="PF01529">
    <property type="entry name" value="DHHC"/>
    <property type="match status" value="1"/>
</dbReference>
<feature type="transmembrane region" description="Helical" evidence="13">
    <location>
        <begin position="159"/>
        <end position="177"/>
    </location>
</feature>
<feature type="transmembrane region" description="Helical" evidence="13">
    <location>
        <begin position="314"/>
        <end position="337"/>
    </location>
</feature>
<evidence type="ECO:0000256" key="9">
    <source>
        <dbReference type="ARBA" id="ARBA00023043"/>
    </source>
</evidence>
<evidence type="ECO:0000256" key="2">
    <source>
        <dbReference type="ARBA" id="ARBA00004175"/>
    </source>
</evidence>
<keyword evidence="13" id="KW-0808">Transferase</keyword>
<sequence length="397" mass="44636">MVGLYKWGVGVDCQDLKGSTPLIAASQHNHLRLVAYLLAAGAKWELTDCNGDTALHWAAYNGYVELMRMLINTGLNPQQPDRFGHTPLHLACLGGPHSEVPLQCRDLDGLTPLQLADCRNHTEVSGFLRMELRARSSLLPSINIRNFIFGPPGKSKGPLLFFLLSLFFWGYPMYLLRCVPLTWHTHPRLHAIFLCANGAMWVGLVAAHTRDPGFLPRDDPQYLAAVRRPDTSPSLLARLCHSCRALRPLRAKHCRACGRCVLSFDHHCPYIYNCVGLRNRVWFLMFATMVAVNCSLTVIFAGVCIAVQGWQSLYIAGLLEAIFFCGLGWLITGATLYNAAMNLTTNEVFNYKRYQYLKDDKGKYKNPFSRGVLQNLADFFLCSQDLQQDHQPNSLFV</sequence>
<name>A0ABY6L481_9ARAC</name>
<comment type="similarity">
    <text evidence="13">Belongs to the DHHC palmitoyltransferase family.</text>
</comment>
<evidence type="ECO:0000256" key="10">
    <source>
        <dbReference type="ARBA" id="ARBA00023136"/>
    </source>
</evidence>
<evidence type="ECO:0000256" key="12">
    <source>
        <dbReference type="PROSITE-ProRule" id="PRU00023"/>
    </source>
</evidence>
<proteinExistence type="inferred from homology"/>
<evidence type="ECO:0000256" key="11">
    <source>
        <dbReference type="ARBA" id="ARBA00023298"/>
    </source>
</evidence>
<evidence type="ECO:0000313" key="15">
    <source>
        <dbReference type="EMBL" id="UYV75951.1"/>
    </source>
</evidence>
<evidence type="ECO:0000256" key="6">
    <source>
        <dbReference type="ARBA" id="ARBA00022737"/>
    </source>
</evidence>
<evidence type="ECO:0000256" key="5">
    <source>
        <dbReference type="ARBA" id="ARBA00022692"/>
    </source>
</evidence>
<dbReference type="PROSITE" id="PS50297">
    <property type="entry name" value="ANK_REP_REGION"/>
    <property type="match status" value="2"/>
</dbReference>
<evidence type="ECO:0000256" key="8">
    <source>
        <dbReference type="ARBA" id="ARBA00023028"/>
    </source>
</evidence>
<keyword evidence="4" id="KW-1052">Target cell membrane</keyword>
<reference evidence="15 16" key="1">
    <citation type="submission" date="2022-01" db="EMBL/GenBank/DDBJ databases">
        <title>A chromosomal length assembly of Cordylochernes scorpioides.</title>
        <authorList>
            <person name="Zeh D."/>
            <person name="Zeh J."/>
        </authorList>
    </citation>
    <scope>NUCLEOTIDE SEQUENCE [LARGE SCALE GENOMIC DNA]</scope>
    <source>
        <strain evidence="15">IN4F17</strain>
        <tissue evidence="15">Whole Body</tissue>
    </source>
</reference>
<feature type="repeat" description="ANK" evidence="12">
    <location>
        <begin position="17"/>
        <end position="49"/>
    </location>
</feature>
<evidence type="ECO:0000259" key="14">
    <source>
        <dbReference type="Pfam" id="PF01529"/>
    </source>
</evidence>
<evidence type="ECO:0000256" key="1">
    <source>
        <dbReference type="ARBA" id="ARBA00004141"/>
    </source>
</evidence>
<evidence type="ECO:0000256" key="3">
    <source>
        <dbReference type="ARBA" id="ARBA00022483"/>
    </source>
</evidence>
<keyword evidence="7 13" id="KW-1133">Transmembrane helix</keyword>
<comment type="domain">
    <text evidence="13">The DHHC domain is required for palmitoyltransferase activity.</text>
</comment>
<keyword evidence="6" id="KW-0677">Repeat</keyword>
<dbReference type="InterPro" id="IPR002110">
    <property type="entry name" value="Ankyrin_rpt"/>
</dbReference>
<keyword evidence="3" id="KW-0268">Exocytosis</keyword>
<dbReference type="Pfam" id="PF12796">
    <property type="entry name" value="Ank_2"/>
    <property type="match status" value="1"/>
</dbReference>
<keyword evidence="5 13" id="KW-0812">Transmembrane</keyword>
<keyword evidence="8" id="KW-0800">Toxin</keyword>
<keyword evidence="13" id="KW-0012">Acyltransferase</keyword>
<evidence type="ECO:0000256" key="13">
    <source>
        <dbReference type="RuleBase" id="RU079119"/>
    </source>
</evidence>
<evidence type="ECO:0000313" key="16">
    <source>
        <dbReference type="Proteomes" id="UP001235939"/>
    </source>
</evidence>
<feature type="domain" description="Palmitoyltransferase DHHC" evidence="14">
    <location>
        <begin position="238"/>
        <end position="351"/>
    </location>
</feature>
<evidence type="ECO:0000256" key="7">
    <source>
        <dbReference type="ARBA" id="ARBA00022989"/>
    </source>
</evidence>
<dbReference type="Proteomes" id="UP001235939">
    <property type="component" value="Chromosome 13"/>
</dbReference>
<keyword evidence="8" id="KW-0638">Presynaptic neurotoxin</keyword>
<dbReference type="InterPro" id="IPR036770">
    <property type="entry name" value="Ankyrin_rpt-contain_sf"/>
</dbReference>
<keyword evidence="16" id="KW-1185">Reference proteome</keyword>
<keyword evidence="8" id="KW-0528">Neurotoxin</keyword>
<dbReference type="PROSITE" id="PS50216">
    <property type="entry name" value="DHHC"/>
    <property type="match status" value="1"/>
</dbReference>
<keyword evidence="11" id="KW-1053">Target membrane</keyword>
<feature type="transmembrane region" description="Helical" evidence="13">
    <location>
        <begin position="281"/>
        <end position="308"/>
    </location>
</feature>
<evidence type="ECO:0000256" key="4">
    <source>
        <dbReference type="ARBA" id="ARBA00022537"/>
    </source>
</evidence>
<accession>A0ABY6L481</accession>
<comment type="catalytic activity">
    <reaction evidence="13">
        <text>L-cysteinyl-[protein] + hexadecanoyl-CoA = S-hexadecanoyl-L-cysteinyl-[protein] + CoA</text>
        <dbReference type="Rhea" id="RHEA:36683"/>
        <dbReference type="Rhea" id="RHEA-COMP:10131"/>
        <dbReference type="Rhea" id="RHEA-COMP:11032"/>
        <dbReference type="ChEBI" id="CHEBI:29950"/>
        <dbReference type="ChEBI" id="CHEBI:57287"/>
        <dbReference type="ChEBI" id="CHEBI:57379"/>
        <dbReference type="ChEBI" id="CHEBI:74151"/>
        <dbReference type="EC" id="2.3.1.225"/>
    </reaction>
</comment>